<evidence type="ECO:0000256" key="1">
    <source>
        <dbReference type="SAM" id="MobiDB-lite"/>
    </source>
</evidence>
<protein>
    <submittedName>
        <fullName evidence="2">Uncharacterized protein</fullName>
    </submittedName>
</protein>
<reference evidence="2" key="1">
    <citation type="journal article" date="2020" name="J Insects Food Feed">
        <title>The yellow mealworm (Tenebrio molitor) genome: a resource for the emerging insects as food and feed industry.</title>
        <authorList>
            <person name="Eriksson T."/>
            <person name="Andere A."/>
            <person name="Kelstrup H."/>
            <person name="Emery V."/>
            <person name="Picard C."/>
        </authorList>
    </citation>
    <scope>NUCLEOTIDE SEQUENCE</scope>
    <source>
        <strain evidence="2">Stoneville</strain>
        <tissue evidence="2">Whole head</tissue>
    </source>
</reference>
<feature type="region of interest" description="Disordered" evidence="1">
    <location>
        <begin position="264"/>
        <end position="286"/>
    </location>
</feature>
<dbReference type="EMBL" id="JABDTM020020270">
    <property type="protein sequence ID" value="KAH0817124.1"/>
    <property type="molecule type" value="Genomic_DNA"/>
</dbReference>
<feature type="region of interest" description="Disordered" evidence="1">
    <location>
        <begin position="191"/>
        <end position="224"/>
    </location>
</feature>
<dbReference type="AlphaFoldDB" id="A0A8J6HM08"/>
<dbReference type="Proteomes" id="UP000719412">
    <property type="component" value="Unassembled WGS sequence"/>
</dbReference>
<feature type="compositionally biased region" description="Basic and acidic residues" evidence="1">
    <location>
        <begin position="270"/>
        <end position="286"/>
    </location>
</feature>
<comment type="caution">
    <text evidence="2">The sequence shown here is derived from an EMBL/GenBank/DDBJ whole genome shotgun (WGS) entry which is preliminary data.</text>
</comment>
<accession>A0A8J6HM08</accession>
<evidence type="ECO:0000313" key="2">
    <source>
        <dbReference type="EMBL" id="KAH0817124.1"/>
    </source>
</evidence>
<proteinExistence type="predicted"/>
<sequence length="286" mass="32615">MSTQKVNILQNKVIKPMEDEETNFSLPSLIDSESLLQEIGFMEQVDDNEEAEAFTTQPPTRGKGKGKGKTITTPPEASPCSSTSSFYMEDEKSSVDQIQQEFETKVKHITFQNGLSDPDFRYRPRQVGERRGKRYKVCNRSWRTRGGRPNRLENHLRGIPTETPRRIKASFTRVNDPTHKRSNFVTLLDRRHPQGPLRRAGPHTGLSLAEEPESRSNTYLARPGVTSPETTRSLGLNVFFDIVLSLCLVVFPLFHRGPKPYSSRFPLGRVEGRKDPRTIRGYGRRD</sequence>
<reference evidence="2" key="2">
    <citation type="submission" date="2021-08" db="EMBL/GenBank/DDBJ databases">
        <authorList>
            <person name="Eriksson T."/>
        </authorList>
    </citation>
    <scope>NUCLEOTIDE SEQUENCE</scope>
    <source>
        <strain evidence="2">Stoneville</strain>
        <tissue evidence="2">Whole head</tissue>
    </source>
</reference>
<feature type="region of interest" description="Disordered" evidence="1">
    <location>
        <begin position="50"/>
        <end position="85"/>
    </location>
</feature>
<keyword evidence="3" id="KW-1185">Reference proteome</keyword>
<evidence type="ECO:0000313" key="3">
    <source>
        <dbReference type="Proteomes" id="UP000719412"/>
    </source>
</evidence>
<gene>
    <name evidence="2" type="ORF">GEV33_005667</name>
</gene>
<organism evidence="2 3">
    <name type="scientific">Tenebrio molitor</name>
    <name type="common">Yellow mealworm beetle</name>
    <dbReference type="NCBI Taxonomy" id="7067"/>
    <lineage>
        <taxon>Eukaryota</taxon>
        <taxon>Metazoa</taxon>
        <taxon>Ecdysozoa</taxon>
        <taxon>Arthropoda</taxon>
        <taxon>Hexapoda</taxon>
        <taxon>Insecta</taxon>
        <taxon>Pterygota</taxon>
        <taxon>Neoptera</taxon>
        <taxon>Endopterygota</taxon>
        <taxon>Coleoptera</taxon>
        <taxon>Polyphaga</taxon>
        <taxon>Cucujiformia</taxon>
        <taxon>Tenebrionidae</taxon>
        <taxon>Tenebrio</taxon>
    </lineage>
</organism>
<name>A0A8J6HM08_TENMO</name>